<organism evidence="12 13">
    <name type="scientific">Microlunatus elymi</name>
    <dbReference type="NCBI Taxonomy" id="2596828"/>
    <lineage>
        <taxon>Bacteria</taxon>
        <taxon>Bacillati</taxon>
        <taxon>Actinomycetota</taxon>
        <taxon>Actinomycetes</taxon>
        <taxon>Propionibacteriales</taxon>
        <taxon>Propionibacteriaceae</taxon>
        <taxon>Microlunatus</taxon>
    </lineage>
</organism>
<dbReference type="RefSeq" id="WP_143985494.1">
    <property type="nucleotide sequence ID" value="NZ_CP041692.1"/>
</dbReference>
<dbReference type="NCBIfam" id="TIGR01009">
    <property type="entry name" value="rpsC_bact"/>
    <property type="match status" value="1"/>
</dbReference>
<keyword evidence="2 8" id="KW-0699">rRNA-binding</keyword>
<gene>
    <name evidence="8 12" type="primary">rpsC</name>
    <name evidence="12" type="ORF">FOE78_06045</name>
</gene>
<dbReference type="PROSITE" id="PS50823">
    <property type="entry name" value="KH_TYPE_2"/>
    <property type="match status" value="1"/>
</dbReference>
<dbReference type="InterPro" id="IPR057258">
    <property type="entry name" value="Ribosomal_uS3"/>
</dbReference>
<evidence type="ECO:0000256" key="10">
    <source>
        <dbReference type="SAM" id="MobiDB-lite"/>
    </source>
</evidence>
<dbReference type="SUPFAM" id="SSF54814">
    <property type="entry name" value="Prokaryotic type KH domain (KH-domain type II)"/>
    <property type="match status" value="1"/>
</dbReference>
<dbReference type="HAMAP" id="MF_01309_B">
    <property type="entry name" value="Ribosomal_uS3_B"/>
    <property type="match status" value="1"/>
</dbReference>
<evidence type="ECO:0000256" key="5">
    <source>
        <dbReference type="ARBA" id="ARBA00023274"/>
    </source>
</evidence>
<feature type="region of interest" description="Disordered" evidence="10">
    <location>
        <begin position="217"/>
        <end position="274"/>
    </location>
</feature>
<dbReference type="InterPro" id="IPR018280">
    <property type="entry name" value="Ribosomal_uS3_CS"/>
</dbReference>
<dbReference type="SUPFAM" id="SSF54821">
    <property type="entry name" value="Ribosomal protein S3 C-terminal domain"/>
    <property type="match status" value="1"/>
</dbReference>
<evidence type="ECO:0000256" key="4">
    <source>
        <dbReference type="ARBA" id="ARBA00022980"/>
    </source>
</evidence>
<dbReference type="CDD" id="cd02412">
    <property type="entry name" value="KH-II_30S_S3"/>
    <property type="match status" value="1"/>
</dbReference>
<feature type="compositionally biased region" description="Basic and acidic residues" evidence="10">
    <location>
        <begin position="235"/>
        <end position="249"/>
    </location>
</feature>
<dbReference type="PROSITE" id="PS00548">
    <property type="entry name" value="RIBOSOMAL_S3"/>
    <property type="match status" value="1"/>
</dbReference>
<keyword evidence="3 8" id="KW-0694">RNA-binding</keyword>
<keyword evidence="13" id="KW-1185">Reference proteome</keyword>
<evidence type="ECO:0000256" key="3">
    <source>
        <dbReference type="ARBA" id="ARBA00022884"/>
    </source>
</evidence>
<feature type="compositionally biased region" description="Polar residues" evidence="10">
    <location>
        <begin position="250"/>
        <end position="274"/>
    </location>
</feature>
<dbReference type="Proteomes" id="UP000319263">
    <property type="component" value="Chromosome"/>
</dbReference>
<dbReference type="FunFam" id="3.30.300.20:FF:000001">
    <property type="entry name" value="30S ribosomal protein S3"/>
    <property type="match status" value="1"/>
</dbReference>
<dbReference type="GO" id="GO:0003735">
    <property type="term" value="F:structural constituent of ribosome"/>
    <property type="evidence" value="ECO:0007669"/>
    <property type="project" value="InterPro"/>
</dbReference>
<accession>A0A516PWG6</accession>
<reference evidence="12 13" key="1">
    <citation type="submission" date="2019-07" db="EMBL/GenBank/DDBJ databases">
        <title>Microlunatus dokdonensis sp. nov. isolated from the rhizospheric soil of the wild plant Elymus tsukushiensis.</title>
        <authorList>
            <person name="Ghim S.-Y."/>
            <person name="Hwang Y.-J."/>
            <person name="Son J.-S."/>
            <person name="Shin J.-H."/>
        </authorList>
    </citation>
    <scope>NUCLEOTIDE SEQUENCE [LARGE SCALE GENOMIC DNA]</scope>
    <source>
        <strain evidence="12 13">KUDC0627</strain>
    </source>
</reference>
<feature type="compositionally biased region" description="Low complexity" evidence="10">
    <location>
        <begin position="217"/>
        <end position="227"/>
    </location>
</feature>
<dbReference type="PANTHER" id="PTHR11760:SF19">
    <property type="entry name" value="SMALL RIBOSOMAL SUBUNIT PROTEIN US3C"/>
    <property type="match status" value="1"/>
</dbReference>
<comment type="similarity">
    <text evidence="1 8 9">Belongs to the universal ribosomal protein uS3 family.</text>
</comment>
<dbReference type="InterPro" id="IPR004044">
    <property type="entry name" value="KH_dom_type_2"/>
</dbReference>
<evidence type="ECO:0000256" key="2">
    <source>
        <dbReference type="ARBA" id="ARBA00022730"/>
    </source>
</evidence>
<comment type="subunit">
    <text evidence="8">Part of the 30S ribosomal subunit. Forms a tight complex with proteins S10 and S14.</text>
</comment>
<evidence type="ECO:0000256" key="1">
    <source>
        <dbReference type="ARBA" id="ARBA00010761"/>
    </source>
</evidence>
<dbReference type="InterPro" id="IPR036419">
    <property type="entry name" value="Ribosomal_S3_C_sf"/>
</dbReference>
<comment type="function">
    <text evidence="6 8">Binds the lower part of the 30S subunit head. Binds mRNA in the 70S ribosome, positioning it for translation.</text>
</comment>
<evidence type="ECO:0000313" key="13">
    <source>
        <dbReference type="Proteomes" id="UP000319263"/>
    </source>
</evidence>
<dbReference type="AlphaFoldDB" id="A0A516PWG6"/>
<evidence type="ECO:0000256" key="9">
    <source>
        <dbReference type="RuleBase" id="RU003624"/>
    </source>
</evidence>
<dbReference type="PANTHER" id="PTHR11760">
    <property type="entry name" value="30S/40S RIBOSOMAL PROTEIN S3"/>
    <property type="match status" value="1"/>
</dbReference>
<dbReference type="OrthoDB" id="9806396at2"/>
<protein>
    <recommendedName>
        <fullName evidence="7 8">Small ribosomal subunit protein uS3</fullName>
    </recommendedName>
</protein>
<name>A0A516PWG6_9ACTN</name>
<evidence type="ECO:0000256" key="6">
    <source>
        <dbReference type="ARBA" id="ARBA00024998"/>
    </source>
</evidence>
<dbReference type="KEGG" id="mik:FOE78_06045"/>
<proteinExistence type="inferred from homology"/>
<dbReference type="EMBL" id="CP041692">
    <property type="protein sequence ID" value="QDP95525.1"/>
    <property type="molecule type" value="Genomic_DNA"/>
</dbReference>
<dbReference type="InterPro" id="IPR015946">
    <property type="entry name" value="KH_dom-like_a/b"/>
</dbReference>
<keyword evidence="5 8" id="KW-0687">Ribonucleoprotein</keyword>
<dbReference type="FunFam" id="3.30.1140.32:FF:000002">
    <property type="entry name" value="30S ribosomal protein S3"/>
    <property type="match status" value="1"/>
</dbReference>
<evidence type="ECO:0000259" key="11">
    <source>
        <dbReference type="PROSITE" id="PS50823"/>
    </source>
</evidence>
<evidence type="ECO:0000256" key="8">
    <source>
        <dbReference type="HAMAP-Rule" id="MF_01309"/>
    </source>
</evidence>
<dbReference type="Gene3D" id="3.30.300.20">
    <property type="match status" value="1"/>
</dbReference>
<dbReference type="GO" id="GO:0003729">
    <property type="term" value="F:mRNA binding"/>
    <property type="evidence" value="ECO:0007669"/>
    <property type="project" value="UniProtKB-UniRule"/>
</dbReference>
<keyword evidence="4 8" id="KW-0689">Ribosomal protein</keyword>
<evidence type="ECO:0000256" key="7">
    <source>
        <dbReference type="ARBA" id="ARBA00035257"/>
    </source>
</evidence>
<evidence type="ECO:0000313" key="12">
    <source>
        <dbReference type="EMBL" id="QDP95525.1"/>
    </source>
</evidence>
<dbReference type="GO" id="GO:0022627">
    <property type="term" value="C:cytosolic small ribosomal subunit"/>
    <property type="evidence" value="ECO:0007669"/>
    <property type="project" value="TreeGrafter"/>
</dbReference>
<sequence>MGQKINPHGFRLGISTDHKSRWYADKAYADYVGEDVKIRRSLHKGLERAGISSIEIERTRDRVRVDIYTARPGIVIGRNGAEAERVRGELEKLTGKQVQLNILEVKGTETDAQLVAQGVAEQLASRVQFRRAMKKAQQSAMRAGAKGIRIQCSGRLGGAEMSRSEFYREGRVPLHTLRADVDYGFFEARTSFGRIGVKVWIYKGDVSGTRAERAAQKAARNAAQGNRRPGRGRGGRGDRPERGGRRRQDSVNAAPTETAGQPAASAQATSGQES</sequence>
<dbReference type="Pfam" id="PF07650">
    <property type="entry name" value="KH_2"/>
    <property type="match status" value="1"/>
</dbReference>
<dbReference type="GO" id="GO:0006412">
    <property type="term" value="P:translation"/>
    <property type="evidence" value="ECO:0007669"/>
    <property type="project" value="UniProtKB-UniRule"/>
</dbReference>
<dbReference type="InterPro" id="IPR001351">
    <property type="entry name" value="Ribosomal_uS3_C"/>
</dbReference>
<dbReference type="InterPro" id="IPR009019">
    <property type="entry name" value="KH_sf_prok-type"/>
</dbReference>
<dbReference type="InterPro" id="IPR005704">
    <property type="entry name" value="Ribosomal_uS3_bac-typ"/>
</dbReference>
<dbReference type="Gene3D" id="3.30.1140.32">
    <property type="entry name" value="Ribosomal protein S3, C-terminal domain"/>
    <property type="match status" value="1"/>
</dbReference>
<dbReference type="InterPro" id="IPR004087">
    <property type="entry name" value="KH_dom"/>
</dbReference>
<feature type="domain" description="KH type-2" evidence="11">
    <location>
        <begin position="38"/>
        <end position="106"/>
    </location>
</feature>
<dbReference type="GO" id="GO:0019843">
    <property type="term" value="F:rRNA binding"/>
    <property type="evidence" value="ECO:0007669"/>
    <property type="project" value="UniProtKB-UniRule"/>
</dbReference>
<dbReference type="SMART" id="SM00322">
    <property type="entry name" value="KH"/>
    <property type="match status" value="1"/>
</dbReference>
<dbReference type="Pfam" id="PF00189">
    <property type="entry name" value="Ribosomal_S3_C"/>
    <property type="match status" value="1"/>
</dbReference>